<feature type="compositionally biased region" description="Basic and acidic residues" evidence="1">
    <location>
        <begin position="1"/>
        <end position="12"/>
    </location>
</feature>
<evidence type="ECO:0000256" key="2">
    <source>
        <dbReference type="SAM" id="Phobius"/>
    </source>
</evidence>
<dbReference type="EMBL" id="DAKRPA010000147">
    <property type="protein sequence ID" value="DAZ97076.1"/>
    <property type="molecule type" value="Genomic_DNA"/>
</dbReference>
<reference evidence="3" key="2">
    <citation type="journal article" date="2023" name="Microbiol Resour">
        <title>Decontamination and Annotation of the Draft Genome Sequence of the Oomycete Lagenidium giganteum ARSEF 373.</title>
        <authorList>
            <person name="Morgan W.R."/>
            <person name="Tartar A."/>
        </authorList>
    </citation>
    <scope>NUCLEOTIDE SEQUENCE</scope>
    <source>
        <strain evidence="3">ARSEF 373</strain>
    </source>
</reference>
<evidence type="ECO:0000256" key="1">
    <source>
        <dbReference type="SAM" id="MobiDB-lite"/>
    </source>
</evidence>
<keyword evidence="2" id="KW-0472">Membrane</keyword>
<proteinExistence type="predicted"/>
<feature type="region of interest" description="Disordered" evidence="1">
    <location>
        <begin position="204"/>
        <end position="249"/>
    </location>
</feature>
<keyword evidence="2" id="KW-1133">Transmembrane helix</keyword>
<dbReference type="Proteomes" id="UP001146120">
    <property type="component" value="Unassembled WGS sequence"/>
</dbReference>
<feature type="transmembrane region" description="Helical" evidence="2">
    <location>
        <begin position="171"/>
        <end position="191"/>
    </location>
</feature>
<evidence type="ECO:0000313" key="4">
    <source>
        <dbReference type="Proteomes" id="UP001146120"/>
    </source>
</evidence>
<feature type="transmembrane region" description="Helical" evidence="2">
    <location>
        <begin position="114"/>
        <end position="134"/>
    </location>
</feature>
<evidence type="ECO:0008006" key="5">
    <source>
        <dbReference type="Google" id="ProtNLM"/>
    </source>
</evidence>
<keyword evidence="4" id="KW-1185">Reference proteome</keyword>
<feature type="transmembrane region" description="Helical" evidence="2">
    <location>
        <begin position="83"/>
        <end position="102"/>
    </location>
</feature>
<sequence>MAPPESAEHPAADIEQPLPPQQQHDQHHHHHHHHHQHHSRHHQHHPHEPQHAVAMVKGTEKYWAVLNRVIWAQLGCGLLMQTAYVAFPAYNFVLGLWGLVTCTPTSIARNMRHVRFYLGALGCSVITDIVWMSLWVSRTIFYDQFCGINSVSIVTCGDAGSTFPGCSTNRFALLLLIINLFAKVATAACVVRIDDIAFKLNGGSKRKSVSAPVDPSAVMPHEARVPPSRSMRTIGGADPPVTPPPSTSP</sequence>
<reference evidence="3" key="1">
    <citation type="submission" date="2022-11" db="EMBL/GenBank/DDBJ databases">
        <authorList>
            <person name="Morgan W.R."/>
            <person name="Tartar A."/>
        </authorList>
    </citation>
    <scope>NUCLEOTIDE SEQUENCE</scope>
    <source>
        <strain evidence="3">ARSEF 373</strain>
    </source>
</reference>
<protein>
    <recommendedName>
        <fullName evidence="5">CASP-like protein</fullName>
    </recommendedName>
</protein>
<accession>A0AAV2YTN2</accession>
<dbReference type="AlphaFoldDB" id="A0AAV2YTN2"/>
<gene>
    <name evidence="3" type="ORF">N0F65_001260</name>
</gene>
<feature type="region of interest" description="Disordered" evidence="1">
    <location>
        <begin position="1"/>
        <end position="51"/>
    </location>
</feature>
<organism evidence="3 4">
    <name type="scientific">Lagenidium giganteum</name>
    <dbReference type="NCBI Taxonomy" id="4803"/>
    <lineage>
        <taxon>Eukaryota</taxon>
        <taxon>Sar</taxon>
        <taxon>Stramenopiles</taxon>
        <taxon>Oomycota</taxon>
        <taxon>Peronosporomycetes</taxon>
        <taxon>Pythiales</taxon>
        <taxon>Pythiaceae</taxon>
    </lineage>
</organism>
<evidence type="ECO:0000313" key="3">
    <source>
        <dbReference type="EMBL" id="DAZ97076.1"/>
    </source>
</evidence>
<comment type="caution">
    <text evidence="3">The sequence shown here is derived from an EMBL/GenBank/DDBJ whole genome shotgun (WGS) entry which is preliminary data.</text>
</comment>
<feature type="compositionally biased region" description="Basic residues" evidence="1">
    <location>
        <begin position="26"/>
        <end position="45"/>
    </location>
</feature>
<keyword evidence="2" id="KW-0812">Transmembrane</keyword>
<feature type="compositionally biased region" description="Pro residues" evidence="1">
    <location>
        <begin position="240"/>
        <end position="249"/>
    </location>
</feature>
<name>A0AAV2YTN2_9STRA</name>